<sequence>MKPVRLRPRARQDRRDEVRYYRDEAGPRVAAGLVKALQRALDTLEENPRIGSPALGRELGIDGMRTWPVDAFPLTFWYFEREAYVDVVRLVGQRQDALRIDPDIA</sequence>
<dbReference type="InterPro" id="IPR035093">
    <property type="entry name" value="RelE/ParE_toxin_dom_sf"/>
</dbReference>
<keyword evidence="1" id="KW-1277">Toxin-antitoxin system</keyword>
<dbReference type="AlphaFoldDB" id="A0A7W8HKR8"/>
<dbReference type="EMBL" id="JACHGB010000006">
    <property type="protein sequence ID" value="MBB5273231.1"/>
    <property type="molecule type" value="Genomic_DNA"/>
</dbReference>
<keyword evidence="3" id="KW-1185">Reference proteome</keyword>
<protein>
    <submittedName>
        <fullName evidence="2">Toxin ParE1/3/4</fullName>
    </submittedName>
</protein>
<dbReference type="InterPro" id="IPR007712">
    <property type="entry name" value="RelE/ParE_toxin"/>
</dbReference>
<organism evidence="2 3">
    <name type="scientific">Quisquiliibacterium transsilvanicum</name>
    <dbReference type="NCBI Taxonomy" id="1549638"/>
    <lineage>
        <taxon>Bacteria</taxon>
        <taxon>Pseudomonadati</taxon>
        <taxon>Pseudomonadota</taxon>
        <taxon>Betaproteobacteria</taxon>
        <taxon>Burkholderiales</taxon>
        <taxon>Burkholderiaceae</taxon>
        <taxon>Quisquiliibacterium</taxon>
    </lineage>
</organism>
<accession>A0A7W8HKR8</accession>
<dbReference type="RefSeq" id="WP_183969607.1">
    <property type="nucleotide sequence ID" value="NZ_BAABEW010000024.1"/>
</dbReference>
<evidence type="ECO:0000313" key="3">
    <source>
        <dbReference type="Proteomes" id="UP000532440"/>
    </source>
</evidence>
<comment type="caution">
    <text evidence="2">The sequence shown here is derived from an EMBL/GenBank/DDBJ whole genome shotgun (WGS) entry which is preliminary data.</text>
</comment>
<dbReference type="Pfam" id="PF05016">
    <property type="entry name" value="ParE_toxin"/>
    <property type="match status" value="1"/>
</dbReference>
<reference evidence="2 3" key="1">
    <citation type="submission" date="2020-08" db="EMBL/GenBank/DDBJ databases">
        <title>Genomic Encyclopedia of Type Strains, Phase IV (KMG-IV): sequencing the most valuable type-strain genomes for metagenomic binning, comparative biology and taxonomic classification.</title>
        <authorList>
            <person name="Goeker M."/>
        </authorList>
    </citation>
    <scope>NUCLEOTIDE SEQUENCE [LARGE SCALE GENOMIC DNA]</scope>
    <source>
        <strain evidence="2 3">DSM 29781</strain>
    </source>
</reference>
<name>A0A7W8HKR8_9BURK</name>
<dbReference type="Gene3D" id="3.30.2310.20">
    <property type="entry name" value="RelE-like"/>
    <property type="match status" value="1"/>
</dbReference>
<evidence type="ECO:0000256" key="1">
    <source>
        <dbReference type="ARBA" id="ARBA00022649"/>
    </source>
</evidence>
<evidence type="ECO:0000313" key="2">
    <source>
        <dbReference type="EMBL" id="MBB5273231.1"/>
    </source>
</evidence>
<gene>
    <name evidence="2" type="ORF">HNQ70_003259</name>
</gene>
<dbReference type="Proteomes" id="UP000532440">
    <property type="component" value="Unassembled WGS sequence"/>
</dbReference>
<proteinExistence type="predicted"/>